<feature type="chain" id="PRO_5035195481" description="Transglutaminase-like domain-containing protein" evidence="1">
    <location>
        <begin position="25"/>
        <end position="340"/>
    </location>
</feature>
<sequence>MGVQFFRLLTCLVFGCIGSICVTAQTNKNPLPKLAAEITAGDSTDKQKVRSIFNWVTSHIDYNVAIFNRSSRNPQRDYSMEEDDDSTAPLQPLNIRVALTVLERGTAVCDGYARLFKVLCDYTKIPCEIITGYGKTNINRTGTQFRSNHKWNAVFLDSAWHLLDATWASGYINYRNEFERAINYNYFLTQPAQFAEDHYPEEQKWMLLDSFAIMKEFNATPFKTGAFNRNYIAGFTPVNGIIETHVGDSIVVSLQNNRTKKLLWATDIANIDSSTIFILQCCGAGKPVNTIQGNTVSYTYHVTNAHMQWLNIIYNDELLMRYRIKINEGAGTIQKPNQSP</sequence>
<name>A0A8J8JT83_9BACT</name>
<proteinExistence type="predicted"/>
<gene>
    <name evidence="3" type="ORF">GD597_09145</name>
</gene>
<dbReference type="PANTHER" id="PTHR46333:SF2">
    <property type="entry name" value="CYTOKINESIS PROTEIN 3"/>
    <property type="match status" value="1"/>
</dbReference>
<feature type="signal peptide" evidence="1">
    <location>
        <begin position="1"/>
        <end position="24"/>
    </location>
</feature>
<dbReference type="SUPFAM" id="SSF54001">
    <property type="entry name" value="Cysteine proteinases"/>
    <property type="match status" value="1"/>
</dbReference>
<keyword evidence="4" id="KW-1185">Reference proteome</keyword>
<evidence type="ECO:0000313" key="3">
    <source>
        <dbReference type="EMBL" id="NNV55623.1"/>
    </source>
</evidence>
<dbReference type="EMBL" id="WHPF01000006">
    <property type="protein sequence ID" value="NNV55623.1"/>
    <property type="molecule type" value="Genomic_DNA"/>
</dbReference>
<protein>
    <recommendedName>
        <fullName evidence="2">Transglutaminase-like domain-containing protein</fullName>
    </recommendedName>
</protein>
<accession>A0A8J8JT83</accession>
<dbReference type="InterPro" id="IPR052557">
    <property type="entry name" value="CAP/Cytokinesis_protein"/>
</dbReference>
<dbReference type="RefSeq" id="WP_171607559.1">
    <property type="nucleotide sequence ID" value="NZ_WHPF01000006.1"/>
</dbReference>
<organism evidence="3 4">
    <name type="scientific">Limnovirga soli</name>
    <dbReference type="NCBI Taxonomy" id="2656915"/>
    <lineage>
        <taxon>Bacteria</taxon>
        <taxon>Pseudomonadati</taxon>
        <taxon>Bacteroidota</taxon>
        <taxon>Chitinophagia</taxon>
        <taxon>Chitinophagales</taxon>
        <taxon>Chitinophagaceae</taxon>
        <taxon>Limnovirga</taxon>
    </lineage>
</organism>
<dbReference type="GO" id="GO:0005737">
    <property type="term" value="C:cytoplasm"/>
    <property type="evidence" value="ECO:0007669"/>
    <property type="project" value="TreeGrafter"/>
</dbReference>
<dbReference type="Proteomes" id="UP000598971">
    <property type="component" value="Unassembled WGS sequence"/>
</dbReference>
<evidence type="ECO:0000256" key="1">
    <source>
        <dbReference type="SAM" id="SignalP"/>
    </source>
</evidence>
<dbReference type="AlphaFoldDB" id="A0A8J8JT83"/>
<dbReference type="InterPro" id="IPR038765">
    <property type="entry name" value="Papain-like_cys_pep_sf"/>
</dbReference>
<reference evidence="3" key="1">
    <citation type="submission" date="2019-10" db="EMBL/GenBank/DDBJ databases">
        <title>Draft genome sequence of Panacibacter sp. KCS-6.</title>
        <authorList>
            <person name="Yim K.J."/>
        </authorList>
    </citation>
    <scope>NUCLEOTIDE SEQUENCE</scope>
    <source>
        <strain evidence="3">KCS-6</strain>
    </source>
</reference>
<keyword evidence="1" id="KW-0732">Signal</keyword>
<evidence type="ECO:0000259" key="2">
    <source>
        <dbReference type="SMART" id="SM00460"/>
    </source>
</evidence>
<feature type="domain" description="Transglutaminase-like" evidence="2">
    <location>
        <begin position="101"/>
        <end position="167"/>
    </location>
</feature>
<evidence type="ECO:0000313" key="4">
    <source>
        <dbReference type="Proteomes" id="UP000598971"/>
    </source>
</evidence>
<dbReference type="Pfam" id="PF01841">
    <property type="entry name" value="Transglut_core"/>
    <property type="match status" value="1"/>
</dbReference>
<dbReference type="SMART" id="SM00460">
    <property type="entry name" value="TGc"/>
    <property type="match status" value="1"/>
</dbReference>
<dbReference type="InterPro" id="IPR002931">
    <property type="entry name" value="Transglutaminase-like"/>
</dbReference>
<dbReference type="PANTHER" id="PTHR46333">
    <property type="entry name" value="CYTOKINESIS PROTEIN 3"/>
    <property type="match status" value="1"/>
</dbReference>
<comment type="caution">
    <text evidence="3">The sequence shown here is derived from an EMBL/GenBank/DDBJ whole genome shotgun (WGS) entry which is preliminary data.</text>
</comment>
<dbReference type="Gene3D" id="3.10.620.30">
    <property type="match status" value="1"/>
</dbReference>